<evidence type="ECO:0000256" key="1">
    <source>
        <dbReference type="SAM" id="MobiDB-lite"/>
    </source>
</evidence>
<keyword evidence="3" id="KW-1185">Reference proteome</keyword>
<evidence type="ECO:0000313" key="3">
    <source>
        <dbReference type="Proteomes" id="UP000275078"/>
    </source>
</evidence>
<reference evidence="2 3" key="1">
    <citation type="journal article" date="2018" name="Nat. Ecol. Evol.">
        <title>Pezizomycetes genomes reveal the molecular basis of ectomycorrhizal truffle lifestyle.</title>
        <authorList>
            <person name="Murat C."/>
            <person name="Payen T."/>
            <person name="Noel B."/>
            <person name="Kuo A."/>
            <person name="Morin E."/>
            <person name="Chen J."/>
            <person name="Kohler A."/>
            <person name="Krizsan K."/>
            <person name="Balestrini R."/>
            <person name="Da Silva C."/>
            <person name="Montanini B."/>
            <person name="Hainaut M."/>
            <person name="Levati E."/>
            <person name="Barry K.W."/>
            <person name="Belfiori B."/>
            <person name="Cichocki N."/>
            <person name="Clum A."/>
            <person name="Dockter R.B."/>
            <person name="Fauchery L."/>
            <person name="Guy J."/>
            <person name="Iotti M."/>
            <person name="Le Tacon F."/>
            <person name="Lindquist E.A."/>
            <person name="Lipzen A."/>
            <person name="Malagnac F."/>
            <person name="Mello A."/>
            <person name="Molinier V."/>
            <person name="Miyauchi S."/>
            <person name="Poulain J."/>
            <person name="Riccioni C."/>
            <person name="Rubini A."/>
            <person name="Sitrit Y."/>
            <person name="Splivallo R."/>
            <person name="Traeger S."/>
            <person name="Wang M."/>
            <person name="Zifcakova L."/>
            <person name="Wipf D."/>
            <person name="Zambonelli A."/>
            <person name="Paolocci F."/>
            <person name="Nowrousian M."/>
            <person name="Ottonello S."/>
            <person name="Baldrian P."/>
            <person name="Spatafora J.W."/>
            <person name="Henrissat B."/>
            <person name="Nagy L.G."/>
            <person name="Aury J.M."/>
            <person name="Wincker P."/>
            <person name="Grigoriev I.V."/>
            <person name="Bonfante P."/>
            <person name="Martin F.M."/>
        </authorList>
    </citation>
    <scope>NUCLEOTIDE SEQUENCE [LARGE SCALE GENOMIC DNA]</scope>
    <source>
        <strain evidence="2 3">RN42</strain>
    </source>
</reference>
<protein>
    <submittedName>
        <fullName evidence="2">Uncharacterized protein</fullName>
    </submittedName>
</protein>
<dbReference type="AlphaFoldDB" id="A0A3N4II55"/>
<proteinExistence type="predicted"/>
<evidence type="ECO:0000313" key="2">
    <source>
        <dbReference type="EMBL" id="RPA85815.1"/>
    </source>
</evidence>
<dbReference type="Proteomes" id="UP000275078">
    <property type="component" value="Unassembled WGS sequence"/>
</dbReference>
<name>A0A3N4II55_ASCIM</name>
<organism evidence="2 3">
    <name type="scientific">Ascobolus immersus RN42</name>
    <dbReference type="NCBI Taxonomy" id="1160509"/>
    <lineage>
        <taxon>Eukaryota</taxon>
        <taxon>Fungi</taxon>
        <taxon>Dikarya</taxon>
        <taxon>Ascomycota</taxon>
        <taxon>Pezizomycotina</taxon>
        <taxon>Pezizomycetes</taxon>
        <taxon>Pezizales</taxon>
        <taxon>Ascobolaceae</taxon>
        <taxon>Ascobolus</taxon>
    </lineage>
</organism>
<gene>
    <name evidence="2" type="ORF">BJ508DRAFT_350371</name>
</gene>
<dbReference type="EMBL" id="ML119652">
    <property type="protein sequence ID" value="RPA85815.1"/>
    <property type="molecule type" value="Genomic_DNA"/>
</dbReference>
<sequence length="298" mass="34119">MKEWSRIIPSVVQRFGTNQLERRRLTVERHRASPTKATHGSSLLRQPRGRKTVDIPQMPSDGFGSRRNRVKPTLSIRESRCPTQSALRYTLRPSRGQDYSSPTVGGNGVFATLEVDREKEQQEKRSQRNSAKFGCERSRLIDCDRCKSWFSGHRCERRKEEGFECVAAVFIRVVRGFVDLLLSWEASWAGPSVWALYYSEYFLPNRTPPPFRYGLKLGALLPNRAVWKAPPSLSIKPNKLRHGDGSFPAYTTAGFRPGTAADSLENPQRRGDIQKIGQMRRIWLKWKELTLVVELSTL</sequence>
<accession>A0A3N4II55</accession>
<feature type="region of interest" description="Disordered" evidence="1">
    <location>
        <begin position="52"/>
        <end position="81"/>
    </location>
</feature>